<keyword evidence="1" id="KW-0812">Transmembrane</keyword>
<keyword evidence="1" id="KW-1133">Transmembrane helix</keyword>
<accession>A0A859FIK8</accession>
<gene>
    <name evidence="2" type="ORF">FLK61_38875</name>
</gene>
<evidence type="ECO:0000313" key="3">
    <source>
        <dbReference type="Proteomes" id="UP000318138"/>
    </source>
</evidence>
<name>A0A859FIK8_9BACI</name>
<feature type="transmembrane region" description="Helical" evidence="1">
    <location>
        <begin position="20"/>
        <end position="36"/>
    </location>
</feature>
<dbReference type="AlphaFoldDB" id="A0A859FIK8"/>
<sequence>MPNTTTKGSNHLLKKYWKSYLGIHLLVVVPAFAVYMNTDSRYLGFIFPIALVLFPIIFITYATRKENRA</sequence>
<organism evidence="2 3">
    <name type="scientific">Paenalkalicoccus suaedae</name>
    <dbReference type="NCBI Taxonomy" id="2592382"/>
    <lineage>
        <taxon>Bacteria</taxon>
        <taxon>Bacillati</taxon>
        <taxon>Bacillota</taxon>
        <taxon>Bacilli</taxon>
        <taxon>Bacillales</taxon>
        <taxon>Bacillaceae</taxon>
        <taxon>Paenalkalicoccus</taxon>
    </lineage>
</organism>
<keyword evidence="1" id="KW-0472">Membrane</keyword>
<dbReference type="Proteomes" id="UP000318138">
    <property type="component" value="Chromosome"/>
</dbReference>
<evidence type="ECO:0000313" key="2">
    <source>
        <dbReference type="EMBL" id="QKS72584.1"/>
    </source>
</evidence>
<keyword evidence="3" id="KW-1185">Reference proteome</keyword>
<protein>
    <submittedName>
        <fullName evidence="2">Uncharacterized protein</fullName>
    </submittedName>
</protein>
<feature type="transmembrane region" description="Helical" evidence="1">
    <location>
        <begin position="42"/>
        <end position="63"/>
    </location>
</feature>
<dbReference type="EMBL" id="CP041372">
    <property type="protein sequence ID" value="QKS72584.1"/>
    <property type="molecule type" value="Genomic_DNA"/>
</dbReference>
<dbReference type="RefSeq" id="WP_176010557.1">
    <property type="nucleotide sequence ID" value="NZ_CP041372.2"/>
</dbReference>
<proteinExistence type="predicted"/>
<dbReference type="KEGG" id="psua:FLK61_38875"/>
<reference evidence="3" key="1">
    <citation type="submission" date="2019-07" db="EMBL/GenBank/DDBJ databases">
        <title>Bacillus alkalisoli sp. nov. isolated from saline soil.</title>
        <authorList>
            <person name="Sun J.-Q."/>
            <person name="Xu L."/>
        </authorList>
    </citation>
    <scope>NUCLEOTIDE SEQUENCE [LARGE SCALE GENOMIC DNA]</scope>
    <source>
        <strain evidence="3">M4U3P1</strain>
    </source>
</reference>
<evidence type="ECO:0000256" key="1">
    <source>
        <dbReference type="SAM" id="Phobius"/>
    </source>
</evidence>